<proteinExistence type="predicted"/>
<gene>
    <name evidence="1" type="ORF">CCAM_LOCUS39581</name>
</gene>
<dbReference type="AlphaFoldDB" id="A0A484N8X4"/>
<dbReference type="Pfam" id="PF14223">
    <property type="entry name" value="Retrotran_gag_2"/>
    <property type="match status" value="1"/>
</dbReference>
<dbReference type="PANTHER" id="PTHR47481:SF21">
    <property type="entry name" value="BASIC-LEUCINE ZIPPER TRANSCRIPTION FACTOR Q-RELATED"/>
    <property type="match status" value="1"/>
</dbReference>
<keyword evidence="2" id="KW-1185">Reference proteome</keyword>
<accession>A0A484N8X4</accession>
<dbReference type="OrthoDB" id="1912561at2759"/>
<dbReference type="PANTHER" id="PTHR47481">
    <property type="match status" value="1"/>
</dbReference>
<dbReference type="EMBL" id="OOIL02006555">
    <property type="protein sequence ID" value="VFQ97805.1"/>
    <property type="molecule type" value="Genomic_DNA"/>
</dbReference>
<evidence type="ECO:0000313" key="1">
    <source>
        <dbReference type="EMBL" id="VFQ97805.1"/>
    </source>
</evidence>
<organism evidence="1 2">
    <name type="scientific">Cuscuta campestris</name>
    <dbReference type="NCBI Taxonomy" id="132261"/>
    <lineage>
        <taxon>Eukaryota</taxon>
        <taxon>Viridiplantae</taxon>
        <taxon>Streptophyta</taxon>
        <taxon>Embryophyta</taxon>
        <taxon>Tracheophyta</taxon>
        <taxon>Spermatophyta</taxon>
        <taxon>Magnoliopsida</taxon>
        <taxon>eudicotyledons</taxon>
        <taxon>Gunneridae</taxon>
        <taxon>Pentapetalae</taxon>
        <taxon>asterids</taxon>
        <taxon>lamiids</taxon>
        <taxon>Solanales</taxon>
        <taxon>Convolvulaceae</taxon>
        <taxon>Cuscuteae</taxon>
        <taxon>Cuscuta</taxon>
        <taxon>Cuscuta subgen. Grammica</taxon>
        <taxon>Cuscuta sect. Cleistogrammica</taxon>
    </lineage>
</organism>
<evidence type="ECO:0000313" key="2">
    <source>
        <dbReference type="Proteomes" id="UP000595140"/>
    </source>
</evidence>
<dbReference type="Proteomes" id="UP000595140">
    <property type="component" value="Unassembled WGS sequence"/>
</dbReference>
<sequence>MVSELRNGLKLFIKNLHSLTPEKLDDSNFPAWVSTISANLLAHRLMGYVDGTIAAPPSTVSVTDKEGAVKFVPNPEYEIWSVIDAQLCACLLATISPSVQSYLQGQHSAATIWNHLQLRYNSLSRTHIFQLKEQLRSLHKGTDSMQKYLDAAVKIVADLKRAKSDISDQDIILCILRGLPSEYAAIKQNIRTNIGPSSTPPPHAFYASQSSAPNESWFLDTGANAHVTPDLSRLYSHTPYSGTKTVTSAGGHPLPIANVGSELQKHIWKHYKKY</sequence>
<name>A0A484N8X4_9ASTE</name>
<protein>
    <recommendedName>
        <fullName evidence="3">Retrotransposon Copia-like N-terminal domain-containing protein</fullName>
    </recommendedName>
</protein>
<reference evidence="1 2" key="1">
    <citation type="submission" date="2018-04" db="EMBL/GenBank/DDBJ databases">
        <authorList>
            <person name="Vogel A."/>
        </authorList>
    </citation>
    <scope>NUCLEOTIDE SEQUENCE [LARGE SCALE GENOMIC DNA]</scope>
</reference>
<evidence type="ECO:0008006" key="3">
    <source>
        <dbReference type="Google" id="ProtNLM"/>
    </source>
</evidence>